<name>A0A1E5VKW9_9POAL</name>
<comment type="caution">
    <text evidence="1">The sequence shown here is derived from an EMBL/GenBank/DDBJ whole genome shotgun (WGS) entry which is preliminary data.</text>
</comment>
<organism evidence="1 2">
    <name type="scientific">Dichanthelium oligosanthes</name>
    <dbReference type="NCBI Taxonomy" id="888268"/>
    <lineage>
        <taxon>Eukaryota</taxon>
        <taxon>Viridiplantae</taxon>
        <taxon>Streptophyta</taxon>
        <taxon>Embryophyta</taxon>
        <taxon>Tracheophyta</taxon>
        <taxon>Spermatophyta</taxon>
        <taxon>Magnoliopsida</taxon>
        <taxon>Liliopsida</taxon>
        <taxon>Poales</taxon>
        <taxon>Poaceae</taxon>
        <taxon>PACMAD clade</taxon>
        <taxon>Panicoideae</taxon>
        <taxon>Panicodae</taxon>
        <taxon>Paniceae</taxon>
        <taxon>Dichantheliinae</taxon>
        <taxon>Dichanthelium</taxon>
    </lineage>
</organism>
<proteinExistence type="predicted"/>
<accession>A0A1E5VKW9</accession>
<dbReference type="Proteomes" id="UP000095767">
    <property type="component" value="Unassembled WGS sequence"/>
</dbReference>
<sequence>LMMSVAREISEERNARVFQRKYKSVSSLLAKIKDEVQAWCIAGAKDLAELLPHL</sequence>
<feature type="non-terminal residue" evidence="1">
    <location>
        <position position="1"/>
    </location>
</feature>
<evidence type="ECO:0000313" key="2">
    <source>
        <dbReference type="Proteomes" id="UP000095767"/>
    </source>
</evidence>
<gene>
    <name evidence="1" type="ORF">BAE44_0013212</name>
</gene>
<protein>
    <submittedName>
        <fullName evidence="1">Uncharacterized protein</fullName>
    </submittedName>
</protein>
<dbReference type="OrthoDB" id="682412at2759"/>
<evidence type="ECO:0000313" key="1">
    <source>
        <dbReference type="EMBL" id="OEL25768.1"/>
    </source>
</evidence>
<dbReference type="AlphaFoldDB" id="A0A1E5VKW9"/>
<dbReference type="EMBL" id="LWDX02036394">
    <property type="protein sequence ID" value="OEL25768.1"/>
    <property type="molecule type" value="Genomic_DNA"/>
</dbReference>
<keyword evidence="2" id="KW-1185">Reference proteome</keyword>
<reference evidence="1 2" key="1">
    <citation type="submission" date="2016-09" db="EMBL/GenBank/DDBJ databases">
        <title>The draft genome of Dichanthelium oligosanthes: A C3 panicoid grass species.</title>
        <authorList>
            <person name="Studer A.J."/>
            <person name="Schnable J.C."/>
            <person name="Brutnell T.P."/>
        </authorList>
    </citation>
    <scope>NUCLEOTIDE SEQUENCE [LARGE SCALE GENOMIC DNA]</scope>
    <source>
        <strain evidence="2">cv. Kellogg 1175</strain>
        <tissue evidence="1">Leaf</tissue>
    </source>
</reference>